<dbReference type="InterPro" id="IPR050417">
    <property type="entry name" value="Sugar_Epim/Isomerase"/>
</dbReference>
<dbReference type="PIRSF" id="PIRSF006241">
    <property type="entry name" value="HyI"/>
    <property type="match status" value="1"/>
</dbReference>
<feature type="domain" description="Xylose isomerase-like TIM barrel" evidence="4">
    <location>
        <begin position="20"/>
        <end position="245"/>
    </location>
</feature>
<comment type="caution">
    <text evidence="5">The sequence shown here is derived from an EMBL/GenBank/DDBJ whole genome shotgun (WGS) entry which is preliminary data.</text>
</comment>
<accession>A0A4Y8PSX5</accession>
<proteinExistence type="inferred from homology"/>
<evidence type="ECO:0000256" key="3">
    <source>
        <dbReference type="PIRSR" id="PIRSR006241-50"/>
    </source>
</evidence>
<evidence type="ECO:0000259" key="4">
    <source>
        <dbReference type="Pfam" id="PF01261"/>
    </source>
</evidence>
<dbReference type="RefSeq" id="WP_134756680.1">
    <property type="nucleotide sequence ID" value="NZ_MYFO02000003.1"/>
</dbReference>
<dbReference type="Proteomes" id="UP000298246">
    <property type="component" value="Unassembled WGS sequence"/>
</dbReference>
<keyword evidence="1 2" id="KW-0413">Isomerase</keyword>
<dbReference type="InterPro" id="IPR026040">
    <property type="entry name" value="HyI-like"/>
</dbReference>
<evidence type="ECO:0000313" key="6">
    <source>
        <dbReference type="Proteomes" id="UP000298246"/>
    </source>
</evidence>
<dbReference type="Pfam" id="PF01261">
    <property type="entry name" value="AP_endonuc_2"/>
    <property type="match status" value="1"/>
</dbReference>
<evidence type="ECO:0000256" key="1">
    <source>
        <dbReference type="ARBA" id="ARBA00023235"/>
    </source>
</evidence>
<dbReference type="AlphaFoldDB" id="A0A4Y8PSX5"/>
<dbReference type="PANTHER" id="PTHR43489">
    <property type="entry name" value="ISOMERASE"/>
    <property type="match status" value="1"/>
</dbReference>
<gene>
    <name evidence="5" type="ORF">B5M42_21665</name>
</gene>
<evidence type="ECO:0000256" key="2">
    <source>
        <dbReference type="PIRNR" id="PIRNR006241"/>
    </source>
</evidence>
<name>A0A4Y8PSX5_9BACL</name>
<comment type="similarity">
    <text evidence="2">Belongs to the hyi family.</text>
</comment>
<dbReference type="PANTHER" id="PTHR43489:SF3">
    <property type="entry name" value="XYLOSE ISOMERASE DOMAIN PROTEIN TIM BARREL"/>
    <property type="match status" value="1"/>
</dbReference>
<dbReference type="GO" id="GO:0016853">
    <property type="term" value="F:isomerase activity"/>
    <property type="evidence" value="ECO:0007669"/>
    <property type="project" value="UniProtKB-KW"/>
</dbReference>
<dbReference type="InterPro" id="IPR036237">
    <property type="entry name" value="Xyl_isomerase-like_sf"/>
</dbReference>
<dbReference type="EMBL" id="MYFO01000041">
    <property type="protein sequence ID" value="TFE83911.1"/>
    <property type="molecule type" value="Genomic_DNA"/>
</dbReference>
<keyword evidence="6" id="KW-1185">Reference proteome</keyword>
<dbReference type="InterPro" id="IPR013022">
    <property type="entry name" value="Xyl_isomerase-like_TIM-brl"/>
</dbReference>
<organism evidence="5 6">
    <name type="scientific">Paenibacillus athensensis</name>
    <dbReference type="NCBI Taxonomy" id="1967502"/>
    <lineage>
        <taxon>Bacteria</taxon>
        <taxon>Bacillati</taxon>
        <taxon>Bacillota</taxon>
        <taxon>Bacilli</taxon>
        <taxon>Bacillales</taxon>
        <taxon>Paenibacillaceae</taxon>
        <taxon>Paenibacillus</taxon>
    </lineage>
</organism>
<feature type="active site" description="Proton donor/acceptor" evidence="3">
    <location>
        <position position="134"/>
    </location>
</feature>
<sequence length="252" mass="27522">MKMSVCVDAVYRDGAFAEGVRRALRAGFTAVEIWGWWDKDLEAAEQALKETGIELYAMCTRMISLVDERQRGAYLDGLVESIAVAGRLGCRRLVTQVGQELEGVPRERQRESLVAGLRACAPLLALHGMILLVEPLNTRVDHPGYFLAAADEAFAVLNEVGSEQVKLVYDIYHQQVTEGNILSTMEQNLSAIGHVHAAGCPGRGELDTGELDYIRIFRALAAMGYEGAVGLEYFPAGDPDAGLERLQALLGR</sequence>
<protein>
    <recommendedName>
        <fullName evidence="4">Xylose isomerase-like TIM barrel domain-containing protein</fullName>
    </recommendedName>
</protein>
<reference evidence="5 6" key="1">
    <citation type="submission" date="2017-03" db="EMBL/GenBank/DDBJ databases">
        <title>Isolation of Levoglucosan Utilizing Bacteria.</title>
        <authorList>
            <person name="Arya A.S."/>
        </authorList>
    </citation>
    <scope>NUCLEOTIDE SEQUENCE [LARGE SCALE GENOMIC DNA]</scope>
    <source>
        <strain evidence="5 6">MEC069</strain>
    </source>
</reference>
<evidence type="ECO:0000313" key="5">
    <source>
        <dbReference type="EMBL" id="TFE83911.1"/>
    </source>
</evidence>
<feature type="active site" description="Proton donor/acceptor" evidence="3">
    <location>
        <position position="232"/>
    </location>
</feature>
<dbReference type="SUPFAM" id="SSF51658">
    <property type="entry name" value="Xylose isomerase-like"/>
    <property type="match status" value="1"/>
</dbReference>
<dbReference type="OrthoDB" id="9786584at2"/>
<dbReference type="Gene3D" id="3.20.20.150">
    <property type="entry name" value="Divalent-metal-dependent TIM barrel enzymes"/>
    <property type="match status" value="1"/>
</dbReference>